<dbReference type="PROSITE" id="PS51257">
    <property type="entry name" value="PROKAR_LIPOPROTEIN"/>
    <property type="match status" value="1"/>
</dbReference>
<evidence type="ECO:0008006" key="3">
    <source>
        <dbReference type="Google" id="ProtNLM"/>
    </source>
</evidence>
<evidence type="ECO:0000313" key="1">
    <source>
        <dbReference type="EMBL" id="XAU15658.1"/>
    </source>
</evidence>
<proteinExistence type="predicted"/>
<name>A0ABZ3HC67_9BACT</name>
<organism evidence="1 2">
    <name type="scientific">Sulfurimonas diazotrophicus</name>
    <dbReference type="NCBI Taxonomy" id="3131939"/>
    <lineage>
        <taxon>Bacteria</taxon>
        <taxon>Pseudomonadati</taxon>
        <taxon>Campylobacterota</taxon>
        <taxon>Epsilonproteobacteria</taxon>
        <taxon>Campylobacterales</taxon>
        <taxon>Sulfurimonadaceae</taxon>
        <taxon>Sulfurimonas</taxon>
    </lineage>
</organism>
<reference evidence="1 2" key="1">
    <citation type="submission" date="2024-03" db="EMBL/GenBank/DDBJ databases">
        <title>Sulfurimonas sp. HSL3-1.</title>
        <authorList>
            <person name="Wang S."/>
        </authorList>
    </citation>
    <scope>NUCLEOTIDE SEQUENCE [LARGE SCALE GENOMIC DNA]</scope>
    <source>
        <strain evidence="1 2">HSL3-1</strain>
    </source>
</reference>
<protein>
    <recommendedName>
        <fullName evidence="3">DUF3124 domain-containing protein</fullName>
    </recommendedName>
</protein>
<dbReference type="RefSeq" id="WP_345973059.1">
    <property type="nucleotide sequence ID" value="NZ_CP147920.1"/>
</dbReference>
<dbReference type="EMBL" id="CP147920">
    <property type="protein sequence ID" value="XAU15658.1"/>
    <property type="molecule type" value="Genomic_DNA"/>
</dbReference>
<gene>
    <name evidence="1" type="ORF">WCY31_02920</name>
</gene>
<accession>A0ABZ3HC67</accession>
<keyword evidence="2" id="KW-1185">Reference proteome</keyword>
<dbReference type="Proteomes" id="UP001447842">
    <property type="component" value="Chromosome"/>
</dbReference>
<sequence>MQRTLIRLLPLLIILLVTGCVKKPVPESVPDPMTEAYLLEHMQVSYPESNLVSIVPPSRLSSPRFLGERAAISTTFTVQLTLDDAGEVTDIIPTRYLLLFSLRATAWGGFKKAIDTAGKQHDVFPYTSQIRDGLYYDNFYISVPREWLEAAAQTEMTLLFLGPKGELTVSIPPVYPKALLHYIDSGAFHTAAAAPDNE</sequence>
<evidence type="ECO:0000313" key="2">
    <source>
        <dbReference type="Proteomes" id="UP001447842"/>
    </source>
</evidence>